<keyword evidence="3" id="KW-1185">Reference proteome</keyword>
<protein>
    <submittedName>
        <fullName evidence="2">SnoaL-like domain-containing protein</fullName>
    </submittedName>
</protein>
<organism evidence="2 3">
    <name type="scientific">Rhodococcus koreensis</name>
    <dbReference type="NCBI Taxonomy" id="99653"/>
    <lineage>
        <taxon>Bacteria</taxon>
        <taxon>Bacillati</taxon>
        <taxon>Actinomycetota</taxon>
        <taxon>Actinomycetes</taxon>
        <taxon>Mycobacteriales</taxon>
        <taxon>Nocardiaceae</taxon>
        <taxon>Rhodococcus</taxon>
    </lineage>
</organism>
<dbReference type="Proteomes" id="UP000183561">
    <property type="component" value="Unassembled WGS sequence"/>
</dbReference>
<gene>
    <name evidence="2" type="ORF">SAMN04490239_6901</name>
</gene>
<evidence type="ECO:0000313" key="2">
    <source>
        <dbReference type="EMBL" id="SED12153.1"/>
    </source>
</evidence>
<dbReference type="Pfam" id="PF13577">
    <property type="entry name" value="SnoaL_4"/>
    <property type="match status" value="1"/>
</dbReference>
<name>A0A1H4Y2M7_9NOCA</name>
<feature type="domain" description="SnoaL-like" evidence="1">
    <location>
        <begin position="5"/>
        <end position="126"/>
    </location>
</feature>
<dbReference type="EMBL" id="FNSV01000005">
    <property type="protein sequence ID" value="SED12153.1"/>
    <property type="molecule type" value="Genomic_DNA"/>
</dbReference>
<dbReference type="Gene3D" id="3.10.450.50">
    <property type="match status" value="1"/>
</dbReference>
<reference evidence="3" key="1">
    <citation type="submission" date="2016-10" db="EMBL/GenBank/DDBJ databases">
        <authorList>
            <person name="Varghese N."/>
            <person name="Submissions S."/>
        </authorList>
    </citation>
    <scope>NUCLEOTIDE SEQUENCE [LARGE SCALE GENOMIC DNA]</scope>
    <source>
        <strain evidence="3">DSM 44498</strain>
    </source>
</reference>
<evidence type="ECO:0000259" key="1">
    <source>
        <dbReference type="Pfam" id="PF13577"/>
    </source>
</evidence>
<dbReference type="InterPro" id="IPR037401">
    <property type="entry name" value="SnoaL-like"/>
</dbReference>
<sequence>MNAVDLEAVAAISRLKYTYLRALDTKCWDEFADTLLPDATANYGEHLAFESRDALVAFMKSNLGPQTITEHHCGHPEIDVDGDTATGRWFLSDTVLIPEHDMVLRGAAFYSDRYVRGPDGRWRIAHTGYERTYEAVMSLSDIPSFRLTANRWAADAQSDRGDS</sequence>
<evidence type="ECO:0000313" key="3">
    <source>
        <dbReference type="Proteomes" id="UP000183561"/>
    </source>
</evidence>
<accession>A0A1H4Y2M7</accession>
<dbReference type="AlphaFoldDB" id="A0A1H4Y2M7"/>
<proteinExistence type="predicted"/>
<dbReference type="SUPFAM" id="SSF54427">
    <property type="entry name" value="NTF2-like"/>
    <property type="match status" value="1"/>
</dbReference>
<dbReference type="InterPro" id="IPR032710">
    <property type="entry name" value="NTF2-like_dom_sf"/>
</dbReference>